<dbReference type="SUPFAM" id="SSF51905">
    <property type="entry name" value="FAD/NAD(P)-binding domain"/>
    <property type="match status" value="1"/>
</dbReference>
<dbReference type="EC" id="1.3.3.15" evidence="6 12"/>
<dbReference type="RefSeq" id="WP_015779526.1">
    <property type="nucleotide sequence ID" value="NC_013169.1"/>
</dbReference>
<keyword evidence="15" id="KW-1185">Reference proteome</keyword>
<dbReference type="NCBIfam" id="TIGR00562">
    <property type="entry name" value="proto_IX_ox"/>
    <property type="match status" value="1"/>
</dbReference>
<keyword evidence="10 12" id="KW-0560">Oxidoreductase</keyword>
<evidence type="ECO:0000313" key="14">
    <source>
        <dbReference type="EMBL" id="ACV06581.1"/>
    </source>
</evidence>
<name>C7NI74_KYTSD</name>
<evidence type="ECO:0000256" key="9">
    <source>
        <dbReference type="ARBA" id="ARBA00022827"/>
    </source>
</evidence>
<keyword evidence="9 12" id="KW-0274">FAD</keyword>
<evidence type="ECO:0000313" key="15">
    <source>
        <dbReference type="Proteomes" id="UP000006666"/>
    </source>
</evidence>
<evidence type="ECO:0000256" key="1">
    <source>
        <dbReference type="ARBA" id="ARBA00001755"/>
    </source>
</evidence>
<dbReference type="InterPro" id="IPR004572">
    <property type="entry name" value="Protoporphyrinogen_oxidase"/>
</dbReference>
<dbReference type="Gene3D" id="3.90.660.20">
    <property type="entry name" value="Protoporphyrinogen oxidase, mitochondrial, domain 2"/>
    <property type="match status" value="1"/>
</dbReference>
<evidence type="ECO:0000256" key="5">
    <source>
        <dbReference type="ARBA" id="ARBA00008310"/>
    </source>
</evidence>
<dbReference type="EMBL" id="CP001686">
    <property type="protein sequence ID" value="ACV06581.1"/>
    <property type="molecule type" value="Genomic_DNA"/>
</dbReference>
<dbReference type="Gene3D" id="1.10.3110.10">
    <property type="entry name" value="protoporphyrinogen ix oxidase, domain 3"/>
    <property type="match status" value="1"/>
</dbReference>
<evidence type="ECO:0000256" key="6">
    <source>
        <dbReference type="ARBA" id="ARBA00012402"/>
    </source>
</evidence>
<evidence type="ECO:0000256" key="4">
    <source>
        <dbReference type="ARBA" id="ARBA00004744"/>
    </source>
</evidence>
<dbReference type="InterPro" id="IPR002937">
    <property type="entry name" value="Amino_oxidase"/>
</dbReference>
<dbReference type="Pfam" id="PF01593">
    <property type="entry name" value="Amino_oxidase"/>
    <property type="match status" value="1"/>
</dbReference>
<dbReference type="GO" id="GO:0006783">
    <property type="term" value="P:heme biosynthetic process"/>
    <property type="evidence" value="ECO:0007669"/>
    <property type="project" value="UniProtKB-UniRule"/>
</dbReference>
<dbReference type="Proteomes" id="UP000006666">
    <property type="component" value="Chromosome"/>
</dbReference>
<dbReference type="KEGG" id="kse:Ksed_15660"/>
<dbReference type="AlphaFoldDB" id="C7NI74"/>
<keyword evidence="12" id="KW-0963">Cytoplasm</keyword>
<dbReference type="PANTHER" id="PTHR42923">
    <property type="entry name" value="PROTOPORPHYRINOGEN OXIDASE"/>
    <property type="match status" value="1"/>
</dbReference>
<comment type="catalytic activity">
    <reaction evidence="1">
        <text>coproporphyrinogen III + 3 O2 = coproporphyrin III + 3 H2O2</text>
        <dbReference type="Rhea" id="RHEA:43436"/>
        <dbReference type="ChEBI" id="CHEBI:15379"/>
        <dbReference type="ChEBI" id="CHEBI:16240"/>
        <dbReference type="ChEBI" id="CHEBI:57309"/>
        <dbReference type="ChEBI" id="CHEBI:131725"/>
        <dbReference type="EC" id="1.3.3.15"/>
    </reaction>
    <physiologicalReaction direction="left-to-right" evidence="1">
        <dbReference type="Rhea" id="RHEA:43437"/>
    </physiologicalReaction>
</comment>
<evidence type="ECO:0000256" key="8">
    <source>
        <dbReference type="ARBA" id="ARBA00022630"/>
    </source>
</evidence>
<evidence type="ECO:0000256" key="12">
    <source>
        <dbReference type="RuleBase" id="RU364052"/>
    </source>
</evidence>
<evidence type="ECO:0000256" key="10">
    <source>
        <dbReference type="ARBA" id="ARBA00023002"/>
    </source>
</evidence>
<comment type="similarity">
    <text evidence="5 12">Belongs to the protoporphyrinogen/coproporphyrinogen oxidase family. Coproporphyrinogen III oxidase subfamily.</text>
</comment>
<sequence length="475" mass="49267">MPARSVVVVGGGISGLVAAWQLVEQEGLPPAEVTVLEARDRVGGVLLRREVAGNPVDLGAESVLTTRTEALDLIEELGLTAELHRPTGVPASVWSRGGFHPVPRGTMMGVPGDPSLAAGLLTPEEVDRARDTGCEHTPVTEDLSVGDFVEQRMGPAVVDRLVEPLLGGVYAGDARRLSLTACIPALAKVAREGGALADAVAALTDRSGGTQARPAPPFASLEGGLGRLPEELARHLVDRGVTLRTGTEVVALEHRGEQREAAGWDLTLADGQRIAADAVLLAVPVPAAARLLAGTAREAAADLAGVRTASMAVVMFAFPAATMPPLERSGFLVPPVDGRAVKAATFSSAKWPHVGDDDVVYVRASLGRAGDDAVLEHGDAALARLALQDLRTAVRQDRGAELPDPVEFVVQRWDHGLPQYDVGHLERIAGVRAAVAGLDGIELAGSAYDGVGIPACIATARGAASRLVARGTMAR</sequence>
<dbReference type="Gene3D" id="3.50.50.60">
    <property type="entry name" value="FAD/NAD(P)-binding domain"/>
    <property type="match status" value="1"/>
</dbReference>
<protein>
    <recommendedName>
        <fullName evidence="7 12">Coproporphyrinogen III oxidase</fullName>
        <ecNumber evidence="6 12">1.3.3.15</ecNumber>
    </recommendedName>
</protein>
<evidence type="ECO:0000259" key="13">
    <source>
        <dbReference type="Pfam" id="PF01593"/>
    </source>
</evidence>
<dbReference type="eggNOG" id="COG1232">
    <property type="taxonomic scope" value="Bacteria"/>
</dbReference>
<gene>
    <name evidence="14" type="ordered locus">Ksed_15660</name>
</gene>
<comment type="pathway">
    <text evidence="4 12">Porphyrin-containing compound metabolism; protoheme biosynthesis.</text>
</comment>
<dbReference type="GO" id="GO:0004729">
    <property type="term" value="F:oxygen-dependent protoporphyrinogen oxidase activity"/>
    <property type="evidence" value="ECO:0007669"/>
    <property type="project" value="UniProtKB-UniRule"/>
</dbReference>
<dbReference type="UniPathway" id="UPA00252"/>
<dbReference type="PANTHER" id="PTHR42923:SF3">
    <property type="entry name" value="PROTOPORPHYRINOGEN OXIDASE"/>
    <property type="match status" value="1"/>
</dbReference>
<comment type="subcellular location">
    <subcellularLocation>
        <location evidence="12">Cytoplasm</location>
    </subcellularLocation>
</comment>
<accession>C7NI74</accession>
<evidence type="ECO:0000256" key="3">
    <source>
        <dbReference type="ARBA" id="ARBA00002185"/>
    </source>
</evidence>
<comment type="cofactor">
    <cofactor evidence="2 12">
        <name>FAD</name>
        <dbReference type="ChEBI" id="CHEBI:57692"/>
    </cofactor>
</comment>
<evidence type="ECO:0000256" key="7">
    <source>
        <dbReference type="ARBA" id="ARBA00019046"/>
    </source>
</evidence>
<keyword evidence="11 12" id="KW-0350">Heme biosynthesis</keyword>
<dbReference type="GO" id="GO:0005737">
    <property type="term" value="C:cytoplasm"/>
    <property type="evidence" value="ECO:0007669"/>
    <property type="project" value="UniProtKB-SubCell"/>
</dbReference>
<dbReference type="STRING" id="478801.Ksed_15660"/>
<reference evidence="14 15" key="1">
    <citation type="journal article" date="2009" name="Stand. Genomic Sci.">
        <title>Complete genome sequence of Kytococcus sedentarius type strain (541).</title>
        <authorList>
            <person name="Sims D."/>
            <person name="Brettin T."/>
            <person name="Detter J.C."/>
            <person name="Han C."/>
            <person name="Lapidus A."/>
            <person name="Copeland A."/>
            <person name="Glavina Del Rio T."/>
            <person name="Nolan M."/>
            <person name="Chen F."/>
            <person name="Lucas S."/>
            <person name="Tice H."/>
            <person name="Cheng J.F."/>
            <person name="Bruce D."/>
            <person name="Goodwin L."/>
            <person name="Pitluck S."/>
            <person name="Ovchinnikova G."/>
            <person name="Pati A."/>
            <person name="Ivanova N."/>
            <person name="Mavrommatis K."/>
            <person name="Chen A."/>
            <person name="Palaniappan K."/>
            <person name="D'haeseleer P."/>
            <person name="Chain P."/>
            <person name="Bristow J."/>
            <person name="Eisen J.A."/>
            <person name="Markowitz V."/>
            <person name="Hugenholtz P."/>
            <person name="Schneider S."/>
            <person name="Goker M."/>
            <person name="Pukall R."/>
            <person name="Kyrpides N.C."/>
            <person name="Klenk H.P."/>
        </authorList>
    </citation>
    <scope>NUCLEOTIDE SEQUENCE [LARGE SCALE GENOMIC DNA]</scope>
    <source>
        <strain evidence="15">ATCC 14392 / DSM 20547 / JCM 11482 / CCUG 33030 / NBRC 15357 / NCTC 11040 / CCM 314 / 541</strain>
    </source>
</reference>
<dbReference type="SUPFAM" id="SSF54373">
    <property type="entry name" value="FAD-linked reductases, C-terminal domain"/>
    <property type="match status" value="1"/>
</dbReference>
<dbReference type="HOGENOM" id="CLU_009629_3_1_11"/>
<proteinExistence type="inferred from homology"/>
<organism evidence="14 15">
    <name type="scientific">Kytococcus sedentarius (strain ATCC 14392 / DSM 20547 / JCM 11482 / CCUG 33030 / NBRC 15357 / NCTC 11040 / CCM 314 / 541)</name>
    <name type="common">Micrococcus sedentarius</name>
    <dbReference type="NCBI Taxonomy" id="478801"/>
    <lineage>
        <taxon>Bacteria</taxon>
        <taxon>Bacillati</taxon>
        <taxon>Actinomycetota</taxon>
        <taxon>Actinomycetes</taxon>
        <taxon>Micrococcales</taxon>
        <taxon>Kytococcaceae</taxon>
        <taxon>Kytococcus</taxon>
    </lineage>
</organism>
<dbReference type="InterPro" id="IPR050464">
    <property type="entry name" value="Zeta_carotene_desat/Oxidored"/>
</dbReference>
<evidence type="ECO:0000256" key="2">
    <source>
        <dbReference type="ARBA" id="ARBA00001974"/>
    </source>
</evidence>
<comment type="function">
    <text evidence="3 12">Involved in coproporphyrin-dependent heme b biosynthesis. Catalyzes the oxidation of coproporphyrinogen III to coproporphyrin III.</text>
</comment>
<dbReference type="InterPro" id="IPR036188">
    <property type="entry name" value="FAD/NAD-bd_sf"/>
</dbReference>
<feature type="domain" description="Amine oxidase" evidence="13">
    <location>
        <begin position="13"/>
        <end position="467"/>
    </location>
</feature>
<evidence type="ECO:0000256" key="11">
    <source>
        <dbReference type="ARBA" id="ARBA00023133"/>
    </source>
</evidence>
<keyword evidence="8 12" id="KW-0285">Flavoprotein</keyword>